<proteinExistence type="predicted"/>
<evidence type="ECO:0000313" key="1">
    <source>
        <dbReference type="EMBL" id="GAA4936018.1"/>
    </source>
</evidence>
<name>A0AAV3TZG7_9ALTE</name>
<reference evidence="2" key="1">
    <citation type="journal article" date="2019" name="Int. J. Syst. Evol. Microbiol.">
        <title>The Global Catalogue of Microorganisms (GCM) 10K type strain sequencing project: providing services to taxonomists for standard genome sequencing and annotation.</title>
        <authorList>
            <consortium name="The Broad Institute Genomics Platform"/>
            <consortium name="The Broad Institute Genome Sequencing Center for Infectious Disease"/>
            <person name="Wu L."/>
            <person name="Ma J."/>
        </authorList>
    </citation>
    <scope>NUCLEOTIDE SEQUENCE [LARGE SCALE GENOMIC DNA]</scope>
    <source>
        <strain evidence="2">JCM 19134</strain>
    </source>
</reference>
<dbReference type="EMBL" id="BAABLX010000007">
    <property type="protein sequence ID" value="GAA4936018.1"/>
    <property type="molecule type" value="Genomic_DNA"/>
</dbReference>
<gene>
    <name evidence="1" type="ORF">GCM10025791_12130</name>
</gene>
<comment type="caution">
    <text evidence="1">The sequence shown here is derived from an EMBL/GenBank/DDBJ whole genome shotgun (WGS) entry which is preliminary data.</text>
</comment>
<accession>A0AAV3TZG7</accession>
<organism evidence="1 2">
    <name type="scientific">Halioxenophilus aromaticivorans</name>
    <dbReference type="NCBI Taxonomy" id="1306992"/>
    <lineage>
        <taxon>Bacteria</taxon>
        <taxon>Pseudomonadati</taxon>
        <taxon>Pseudomonadota</taxon>
        <taxon>Gammaproteobacteria</taxon>
        <taxon>Alteromonadales</taxon>
        <taxon>Alteromonadaceae</taxon>
        <taxon>Halioxenophilus</taxon>
    </lineage>
</organism>
<keyword evidence="2" id="KW-1185">Reference proteome</keyword>
<evidence type="ECO:0000313" key="2">
    <source>
        <dbReference type="Proteomes" id="UP001409585"/>
    </source>
</evidence>
<dbReference type="RefSeq" id="WP_345418626.1">
    <property type="nucleotide sequence ID" value="NZ_AP031496.1"/>
</dbReference>
<dbReference type="AlphaFoldDB" id="A0AAV3TZG7"/>
<sequence length="220" mass="24095">MGQAVVAQAQADPIAELDQLLPSQCYQMGTFEQEKSIPGLPTLLRSSGRFRFDCQRGVIWLQQKPVVDGFLFGQDDSYYSINAEGDLAALEARYQAAIGRIMLLLFSANQSDIQRRFDIEQVNAQPLTYELKPKQRRLKRAVQSIFLVQMAGEVGGEEGAEEGSVNTVEMSLVDTAGQTLRVVNRAELISKNSAAQSNQCVAYMGELAATSCARLDAVAP</sequence>
<protein>
    <submittedName>
        <fullName evidence="1">Uncharacterized protein</fullName>
    </submittedName>
</protein>
<dbReference type="Gene3D" id="2.50.20.10">
    <property type="entry name" value="Lipoprotein localisation LolA/LolB/LppX"/>
    <property type="match status" value="1"/>
</dbReference>
<dbReference type="Proteomes" id="UP001409585">
    <property type="component" value="Unassembled WGS sequence"/>
</dbReference>